<dbReference type="Proteomes" id="UP000264589">
    <property type="component" value="Unassembled WGS sequence"/>
</dbReference>
<dbReference type="RefSeq" id="WP_116392484.1">
    <property type="nucleotide sequence ID" value="NZ_QUQO01000001.1"/>
</dbReference>
<name>A0A371RK82_9PROT</name>
<sequence>MLQHLLNLTAGTMAVAGSMAAEDRSYELLSATLDGRLLVAFVDYQGTAVAVDLTAERPEIITGLAAGAILSDLRDAAADVDEETYHISSGASHSQIRVDGDVQVGRVNSTEVAAVIDTLPQLLPLQRQHLKTSLGL</sequence>
<dbReference type="AlphaFoldDB" id="A0A371RK82"/>
<accession>A0A371RK82</accession>
<dbReference type="OrthoDB" id="9882101at2"/>
<protein>
    <submittedName>
        <fullName evidence="1">Uncharacterized protein</fullName>
    </submittedName>
</protein>
<gene>
    <name evidence="1" type="ORF">DX908_11580</name>
</gene>
<dbReference type="EMBL" id="QUQO01000001">
    <property type="protein sequence ID" value="RFB05851.1"/>
    <property type="molecule type" value="Genomic_DNA"/>
</dbReference>
<proteinExistence type="predicted"/>
<comment type="caution">
    <text evidence="1">The sequence shown here is derived from an EMBL/GenBank/DDBJ whole genome shotgun (WGS) entry which is preliminary data.</text>
</comment>
<keyword evidence="2" id="KW-1185">Reference proteome</keyword>
<reference evidence="1 2" key="1">
    <citation type="submission" date="2018-08" db="EMBL/GenBank/DDBJ databases">
        <title>Parvularcula sp. SM1705, isolated from surface water of the South Sea China.</title>
        <authorList>
            <person name="Sun L."/>
        </authorList>
    </citation>
    <scope>NUCLEOTIDE SEQUENCE [LARGE SCALE GENOMIC DNA]</scope>
    <source>
        <strain evidence="1 2">SM1705</strain>
    </source>
</reference>
<dbReference type="InParanoid" id="A0A371RK82"/>
<evidence type="ECO:0000313" key="2">
    <source>
        <dbReference type="Proteomes" id="UP000264589"/>
    </source>
</evidence>
<organism evidence="1 2">
    <name type="scientific">Parvularcula marina</name>
    <dbReference type="NCBI Taxonomy" id="2292771"/>
    <lineage>
        <taxon>Bacteria</taxon>
        <taxon>Pseudomonadati</taxon>
        <taxon>Pseudomonadota</taxon>
        <taxon>Alphaproteobacteria</taxon>
        <taxon>Parvularculales</taxon>
        <taxon>Parvularculaceae</taxon>
        <taxon>Parvularcula</taxon>
    </lineage>
</organism>
<evidence type="ECO:0000313" key="1">
    <source>
        <dbReference type="EMBL" id="RFB05851.1"/>
    </source>
</evidence>